<dbReference type="PANTHER" id="PTHR46173:SF1">
    <property type="entry name" value="CCA TRNA NUCLEOTIDYLTRANSFERASE 1, MITOCHONDRIAL"/>
    <property type="match status" value="1"/>
</dbReference>
<dbReference type="Pfam" id="PF01743">
    <property type="entry name" value="PolyA_pol"/>
    <property type="match status" value="1"/>
</dbReference>
<dbReference type="CDD" id="cd05398">
    <property type="entry name" value="NT_ClassII-CCAase"/>
    <property type="match status" value="1"/>
</dbReference>
<organism evidence="11 12">
    <name type="scientific">Hoeflea marina</name>
    <dbReference type="NCBI Taxonomy" id="274592"/>
    <lineage>
        <taxon>Bacteria</taxon>
        <taxon>Pseudomonadati</taxon>
        <taxon>Pseudomonadota</taxon>
        <taxon>Alphaproteobacteria</taxon>
        <taxon>Hyphomicrobiales</taxon>
        <taxon>Rhizobiaceae</taxon>
        <taxon>Hoeflea</taxon>
    </lineage>
</organism>
<feature type="domain" description="tRNA nucleotidyltransferase/poly(A) polymerase RNA and SrmB- binding" evidence="10">
    <location>
        <begin position="190"/>
        <end position="244"/>
    </location>
</feature>
<dbReference type="AlphaFoldDB" id="A0A317PHR0"/>
<evidence type="ECO:0000259" key="10">
    <source>
        <dbReference type="Pfam" id="PF12627"/>
    </source>
</evidence>
<comment type="caution">
    <text evidence="11">The sequence shown here is derived from an EMBL/GenBank/DDBJ whole genome shotgun (WGS) entry which is preliminary data.</text>
</comment>
<evidence type="ECO:0000256" key="1">
    <source>
        <dbReference type="ARBA" id="ARBA00001946"/>
    </source>
</evidence>
<evidence type="ECO:0000259" key="9">
    <source>
        <dbReference type="Pfam" id="PF01743"/>
    </source>
</evidence>
<name>A0A317PHR0_9HYPH</name>
<evidence type="ECO:0000256" key="5">
    <source>
        <dbReference type="ARBA" id="ARBA00022723"/>
    </source>
</evidence>
<keyword evidence="6" id="KW-0547">Nucleotide-binding</keyword>
<reference evidence="11 12" key="1">
    <citation type="submission" date="2018-05" db="EMBL/GenBank/DDBJ databases">
        <title>Genomic Encyclopedia of Type Strains, Phase IV (KMG-IV): sequencing the most valuable type-strain genomes for metagenomic binning, comparative biology and taxonomic classification.</title>
        <authorList>
            <person name="Goeker M."/>
        </authorList>
    </citation>
    <scope>NUCLEOTIDE SEQUENCE [LARGE SCALE GENOMIC DNA]</scope>
    <source>
        <strain evidence="11 12">DSM 16791</strain>
    </source>
</reference>
<keyword evidence="12" id="KW-1185">Reference proteome</keyword>
<evidence type="ECO:0000256" key="8">
    <source>
        <dbReference type="RuleBase" id="RU003953"/>
    </source>
</evidence>
<protein>
    <submittedName>
        <fullName evidence="11">Poly(A) polymerase</fullName>
    </submittedName>
</protein>
<dbReference type="InterPro" id="IPR043519">
    <property type="entry name" value="NT_sf"/>
</dbReference>
<dbReference type="InterPro" id="IPR002646">
    <property type="entry name" value="PolA_pol_head_dom"/>
</dbReference>
<dbReference type="Gene3D" id="1.10.3090.10">
    <property type="entry name" value="cca-adding enzyme, domain 2"/>
    <property type="match status" value="1"/>
</dbReference>
<proteinExistence type="inferred from homology"/>
<dbReference type="InterPro" id="IPR050264">
    <property type="entry name" value="Bact_CCA-adding_enz_type3_sf"/>
</dbReference>
<dbReference type="PANTHER" id="PTHR46173">
    <property type="entry name" value="CCA TRNA NUCLEOTIDYLTRANSFERASE 1, MITOCHONDRIAL"/>
    <property type="match status" value="1"/>
</dbReference>
<keyword evidence="4" id="KW-0548">Nucleotidyltransferase</keyword>
<evidence type="ECO:0000256" key="7">
    <source>
        <dbReference type="ARBA" id="ARBA00022842"/>
    </source>
</evidence>
<evidence type="ECO:0000256" key="2">
    <source>
        <dbReference type="ARBA" id="ARBA00022679"/>
    </source>
</evidence>
<comment type="similarity">
    <text evidence="8">Belongs to the tRNA nucleotidyltransferase/poly(A) polymerase family.</text>
</comment>
<feature type="domain" description="Poly A polymerase head" evidence="9">
    <location>
        <begin position="34"/>
        <end position="155"/>
    </location>
</feature>
<evidence type="ECO:0000256" key="3">
    <source>
        <dbReference type="ARBA" id="ARBA00022694"/>
    </source>
</evidence>
<dbReference type="InterPro" id="IPR032828">
    <property type="entry name" value="PolyA_RNA-bd"/>
</dbReference>
<evidence type="ECO:0000256" key="6">
    <source>
        <dbReference type="ARBA" id="ARBA00022741"/>
    </source>
</evidence>
<keyword evidence="3" id="KW-0819">tRNA processing</keyword>
<dbReference type="Proteomes" id="UP000246352">
    <property type="component" value="Unassembled WGS sequence"/>
</dbReference>
<evidence type="ECO:0000313" key="12">
    <source>
        <dbReference type="Proteomes" id="UP000246352"/>
    </source>
</evidence>
<dbReference type="Pfam" id="PF12627">
    <property type="entry name" value="PolyA_pol_RNAbd"/>
    <property type="match status" value="1"/>
</dbReference>
<dbReference type="Gene3D" id="3.30.460.10">
    <property type="entry name" value="Beta Polymerase, domain 2"/>
    <property type="match status" value="1"/>
</dbReference>
<dbReference type="EMBL" id="QGTR01000006">
    <property type="protein sequence ID" value="PWV97573.1"/>
    <property type="molecule type" value="Genomic_DNA"/>
</dbReference>
<dbReference type="GO" id="GO:0046872">
    <property type="term" value="F:metal ion binding"/>
    <property type="evidence" value="ECO:0007669"/>
    <property type="project" value="UniProtKB-KW"/>
</dbReference>
<dbReference type="OrthoDB" id="9805698at2"/>
<dbReference type="SUPFAM" id="SSF81301">
    <property type="entry name" value="Nucleotidyltransferase"/>
    <property type="match status" value="1"/>
</dbReference>
<dbReference type="GO" id="GO:0008033">
    <property type="term" value="P:tRNA processing"/>
    <property type="evidence" value="ECO:0007669"/>
    <property type="project" value="UniProtKB-KW"/>
</dbReference>
<dbReference type="GO" id="GO:0000166">
    <property type="term" value="F:nucleotide binding"/>
    <property type="evidence" value="ECO:0007669"/>
    <property type="project" value="UniProtKB-KW"/>
</dbReference>
<dbReference type="GO" id="GO:0016779">
    <property type="term" value="F:nucleotidyltransferase activity"/>
    <property type="evidence" value="ECO:0007669"/>
    <property type="project" value="UniProtKB-KW"/>
</dbReference>
<accession>A0A317PHR0</accession>
<keyword evidence="8" id="KW-0694">RNA-binding</keyword>
<sequence length="422" mass="45510">MSIAPPNLSGEGWFADPALQRIFALLNADGGEVRVVGGAVRNALMGVKVGDIDLATTWRPEEVVKRAAAAGIKAVPTGIDHGTVTLLIGGHGFEVTTLRHDVETDGRRATVAFGADWSADARRRDLTINALYVDQSGTVFDWVGGLADIDSRTIRFIGEAPERIAEDHLRILRYFRFFAHYGGGRPDADALRASARAKDKLATLSAERVWKELKALLGAADPGRALLWMRQAGVLAAVLPETEKWGIDSMPGLIASEQARGWEPDALMRLMAIVPPDPLRVAAMAGRLKLSRAEAERLNAWAGTPQPAAGLAETALDRMLYKHGPQPVTDRLRLALVVARGRPDPTEDSAPSPELAGLTRLLARAGRWVRPDFPLTGKDLIAAGIKPGPDLGTKLAAAEERWIHSNFVLDRAQLLAFLNLTG</sequence>
<dbReference type="RefSeq" id="WP_110033882.1">
    <property type="nucleotide sequence ID" value="NZ_QGTR01000006.1"/>
</dbReference>
<dbReference type="GO" id="GO:0000049">
    <property type="term" value="F:tRNA binding"/>
    <property type="evidence" value="ECO:0007669"/>
    <property type="project" value="TreeGrafter"/>
</dbReference>
<evidence type="ECO:0000313" key="11">
    <source>
        <dbReference type="EMBL" id="PWV97573.1"/>
    </source>
</evidence>
<dbReference type="SUPFAM" id="SSF81891">
    <property type="entry name" value="Poly A polymerase C-terminal region-like"/>
    <property type="match status" value="1"/>
</dbReference>
<comment type="cofactor">
    <cofactor evidence="1">
        <name>Mg(2+)</name>
        <dbReference type="ChEBI" id="CHEBI:18420"/>
    </cofactor>
</comment>
<keyword evidence="2 8" id="KW-0808">Transferase</keyword>
<keyword evidence="7" id="KW-0460">Magnesium</keyword>
<evidence type="ECO:0000256" key="4">
    <source>
        <dbReference type="ARBA" id="ARBA00022695"/>
    </source>
</evidence>
<gene>
    <name evidence="11" type="ORF">DFR52_10696</name>
</gene>
<keyword evidence="5" id="KW-0479">Metal-binding</keyword>